<name>A0A9P7U3R0_9HYPO</name>
<dbReference type="Proteomes" id="UP000707071">
    <property type="component" value="Unassembled WGS sequence"/>
</dbReference>
<proteinExistence type="predicted"/>
<gene>
    <name evidence="1" type="ORF">E4U09_006884</name>
</gene>
<comment type="caution">
    <text evidence="1">The sequence shown here is derived from an EMBL/GenBank/DDBJ whole genome shotgun (WGS) entry which is preliminary data.</text>
</comment>
<reference evidence="1 2" key="1">
    <citation type="journal article" date="2020" name="bioRxiv">
        <title>Whole genome comparisons of ergot fungi reveals the divergence and evolution of species within the genus Claviceps are the result of varying mechanisms driving genome evolution and host range expansion.</title>
        <authorList>
            <person name="Wyka S.A."/>
            <person name="Mondo S.J."/>
            <person name="Liu M."/>
            <person name="Dettman J."/>
            <person name="Nalam V."/>
            <person name="Broders K.D."/>
        </authorList>
    </citation>
    <scope>NUCLEOTIDE SEQUENCE [LARGE SCALE GENOMIC DNA]</scope>
    <source>
        <strain evidence="1 2">Clav52</strain>
    </source>
</reference>
<dbReference type="AlphaFoldDB" id="A0A9P7U3R0"/>
<dbReference type="EMBL" id="SRRH01000066">
    <property type="protein sequence ID" value="KAG6300412.1"/>
    <property type="molecule type" value="Genomic_DNA"/>
</dbReference>
<protein>
    <submittedName>
        <fullName evidence="1">Uncharacterized protein</fullName>
    </submittedName>
</protein>
<evidence type="ECO:0000313" key="2">
    <source>
        <dbReference type="Proteomes" id="UP000707071"/>
    </source>
</evidence>
<keyword evidence="2" id="KW-1185">Reference proteome</keyword>
<organism evidence="1 2">
    <name type="scientific">Claviceps aff. purpurea</name>
    <dbReference type="NCBI Taxonomy" id="1967640"/>
    <lineage>
        <taxon>Eukaryota</taxon>
        <taxon>Fungi</taxon>
        <taxon>Dikarya</taxon>
        <taxon>Ascomycota</taxon>
        <taxon>Pezizomycotina</taxon>
        <taxon>Sordariomycetes</taxon>
        <taxon>Hypocreomycetidae</taxon>
        <taxon>Hypocreales</taxon>
        <taxon>Clavicipitaceae</taxon>
        <taxon>Claviceps</taxon>
    </lineage>
</organism>
<sequence length="111" mass="12204">MAQLNLQPSMPAQGISGGWNYYQPDQAYFPPVPQHRYADWPQQANVFQFPAVPAPAPATAPAPVPVPVPVRARYATVDVSDFCSPMEHEEREVVAPEPIEDECPTFEAVGQ</sequence>
<accession>A0A9P7U3R0</accession>
<evidence type="ECO:0000313" key="1">
    <source>
        <dbReference type="EMBL" id="KAG6300412.1"/>
    </source>
</evidence>